<feature type="transmembrane region" description="Helical" evidence="10">
    <location>
        <begin position="349"/>
        <end position="371"/>
    </location>
</feature>
<dbReference type="OrthoDB" id="5296287at2759"/>
<accession>A0A6A2Z846</accession>
<reference evidence="12" key="1">
    <citation type="submission" date="2019-09" db="EMBL/GenBank/DDBJ databases">
        <title>Draft genome information of white flower Hibiscus syriacus.</title>
        <authorList>
            <person name="Kim Y.-M."/>
        </authorList>
    </citation>
    <scope>NUCLEOTIDE SEQUENCE [LARGE SCALE GENOMIC DNA]</scope>
    <source>
        <strain evidence="12">YM2019G1</strain>
    </source>
</reference>
<feature type="transmembrane region" description="Helical" evidence="10">
    <location>
        <begin position="284"/>
        <end position="308"/>
    </location>
</feature>
<dbReference type="PANTHER" id="PTHR23500">
    <property type="entry name" value="SOLUTE CARRIER FAMILY 2, FACILITATED GLUCOSE TRANSPORTER"/>
    <property type="match status" value="1"/>
</dbReference>
<feature type="transmembrane region" description="Helical" evidence="10">
    <location>
        <begin position="20"/>
        <end position="38"/>
    </location>
</feature>
<keyword evidence="5 10" id="KW-0812">Transmembrane</keyword>
<evidence type="ECO:0000256" key="8">
    <source>
        <dbReference type="ARBA" id="ARBA00023136"/>
    </source>
</evidence>
<sequence length="516" mass="55899">MAVGLAITSEGGQYNGRVTLILLLSCMMAAIGGIIFGYDLGISGGVTSMEPFLRKFFPKVYTKMKEDTNISNYCKFDSQLLTSFTSSLYIAGLISSFFASPVTRAFGRKPSILIGGVAFLAGSTLGAAALNVYMLIFGRVLLGVGVGFANQSVPLYISEMALPKHRGAMNIGFQCGVGLGVLSANVINFGTEKIEGDWGWRISLALAALPASILTIAALLLPETPNSLIQNSNDPLKAKTVLQRIRGTADVLAELDDLIEASSISKTIKHPFRKITQRKYRPQLVMAIAIPFFQQVTGINVITFYAPILFRTIGQGESAALMSAVVTGLVGTTATFISMLTVDKLGRKALFMIGGIQMLATQITVGVILAALLGDHGGLSKGYAYLVLGLICVYVAGFAWSWGPLGWLVPSEIFPLEIRSAGQSITVAVGFLFTFIVAQSFLAMLCRFESGIFFFFGAWVALMTAFVYLFLPETKNVPVEQMGKVWREHWFWKSIVGEVDYDEKKACTQLPWHNAK</sequence>
<dbReference type="InterPro" id="IPR003663">
    <property type="entry name" value="Sugar/inositol_transpt"/>
</dbReference>
<evidence type="ECO:0000256" key="7">
    <source>
        <dbReference type="ARBA" id="ARBA00022989"/>
    </source>
</evidence>
<keyword evidence="8 10" id="KW-0472">Membrane</keyword>
<dbReference type="InterPro" id="IPR005829">
    <property type="entry name" value="Sugar_transporter_CS"/>
</dbReference>
<feature type="transmembrane region" description="Helical" evidence="10">
    <location>
        <begin position="424"/>
        <end position="445"/>
    </location>
</feature>
<evidence type="ECO:0000313" key="13">
    <source>
        <dbReference type="Proteomes" id="UP000436088"/>
    </source>
</evidence>
<feature type="transmembrane region" description="Helical" evidence="10">
    <location>
        <begin position="320"/>
        <end position="342"/>
    </location>
</feature>
<dbReference type="SUPFAM" id="SSF103473">
    <property type="entry name" value="MFS general substrate transporter"/>
    <property type="match status" value="1"/>
</dbReference>
<feature type="transmembrane region" description="Helical" evidence="10">
    <location>
        <begin position="136"/>
        <end position="157"/>
    </location>
</feature>
<dbReference type="PROSITE" id="PS00217">
    <property type="entry name" value="SUGAR_TRANSPORT_2"/>
    <property type="match status" value="1"/>
</dbReference>
<dbReference type="PROSITE" id="PS50850">
    <property type="entry name" value="MFS"/>
    <property type="match status" value="1"/>
</dbReference>
<dbReference type="GO" id="GO:0015293">
    <property type="term" value="F:symporter activity"/>
    <property type="evidence" value="ECO:0007669"/>
    <property type="project" value="UniProtKB-KW"/>
</dbReference>
<dbReference type="Gene3D" id="1.20.1250.20">
    <property type="entry name" value="MFS general substrate transporter like domains"/>
    <property type="match status" value="1"/>
</dbReference>
<dbReference type="NCBIfam" id="TIGR00879">
    <property type="entry name" value="SP"/>
    <property type="match status" value="1"/>
</dbReference>
<dbReference type="GO" id="GO:0015145">
    <property type="term" value="F:monosaccharide transmembrane transporter activity"/>
    <property type="evidence" value="ECO:0007669"/>
    <property type="project" value="InterPro"/>
</dbReference>
<evidence type="ECO:0000256" key="2">
    <source>
        <dbReference type="ARBA" id="ARBA00010992"/>
    </source>
</evidence>
<feature type="transmembrane region" description="Helical" evidence="10">
    <location>
        <begin position="383"/>
        <end position="403"/>
    </location>
</feature>
<name>A0A6A2Z846_HIBSY</name>
<protein>
    <submittedName>
        <fullName evidence="12">Sugar carrier protein C</fullName>
    </submittedName>
</protein>
<dbReference type="InterPro" id="IPR020846">
    <property type="entry name" value="MFS_dom"/>
</dbReference>
<feature type="transmembrane region" description="Helical" evidence="10">
    <location>
        <begin position="202"/>
        <end position="221"/>
    </location>
</feature>
<evidence type="ECO:0000256" key="1">
    <source>
        <dbReference type="ARBA" id="ARBA00004141"/>
    </source>
</evidence>
<dbReference type="InterPro" id="IPR044778">
    <property type="entry name" value="MFS_STP/MST-like_plant"/>
</dbReference>
<dbReference type="Pfam" id="PF00083">
    <property type="entry name" value="Sugar_tr"/>
    <property type="match status" value="1"/>
</dbReference>
<evidence type="ECO:0000256" key="9">
    <source>
        <dbReference type="RuleBase" id="RU003346"/>
    </source>
</evidence>
<dbReference type="InterPro" id="IPR045262">
    <property type="entry name" value="STP/PLT_plant"/>
</dbReference>
<dbReference type="PROSITE" id="PS00216">
    <property type="entry name" value="SUGAR_TRANSPORT_1"/>
    <property type="match status" value="1"/>
</dbReference>
<comment type="subcellular location">
    <subcellularLocation>
        <location evidence="1">Membrane</location>
        <topology evidence="1">Multi-pass membrane protein</topology>
    </subcellularLocation>
</comment>
<evidence type="ECO:0000259" key="11">
    <source>
        <dbReference type="PROSITE" id="PS50850"/>
    </source>
</evidence>
<proteinExistence type="inferred from homology"/>
<dbReference type="AlphaFoldDB" id="A0A6A2Z846"/>
<dbReference type="GO" id="GO:0016020">
    <property type="term" value="C:membrane"/>
    <property type="evidence" value="ECO:0007669"/>
    <property type="project" value="UniProtKB-SubCell"/>
</dbReference>
<evidence type="ECO:0000256" key="4">
    <source>
        <dbReference type="ARBA" id="ARBA00022597"/>
    </source>
</evidence>
<dbReference type="InterPro" id="IPR005828">
    <property type="entry name" value="MFS_sugar_transport-like"/>
</dbReference>
<dbReference type="FunFam" id="1.20.1250.20:FF:000002">
    <property type="entry name" value="Sugar transport protein 13"/>
    <property type="match status" value="1"/>
</dbReference>
<evidence type="ECO:0000256" key="3">
    <source>
        <dbReference type="ARBA" id="ARBA00022448"/>
    </source>
</evidence>
<dbReference type="InterPro" id="IPR036259">
    <property type="entry name" value="MFS_trans_sf"/>
</dbReference>
<comment type="similarity">
    <text evidence="2 9">Belongs to the major facilitator superfamily. Sugar transporter (TC 2.A.1.1) family.</text>
</comment>
<feature type="transmembrane region" description="Helical" evidence="10">
    <location>
        <begin position="451"/>
        <end position="471"/>
    </location>
</feature>
<evidence type="ECO:0000256" key="6">
    <source>
        <dbReference type="ARBA" id="ARBA00022847"/>
    </source>
</evidence>
<keyword evidence="7 10" id="KW-1133">Transmembrane helix</keyword>
<comment type="caution">
    <text evidence="12">The sequence shown here is derived from an EMBL/GenBank/DDBJ whole genome shotgun (WGS) entry which is preliminary data.</text>
</comment>
<feature type="domain" description="Major facilitator superfamily (MFS) profile" evidence="11">
    <location>
        <begin position="25"/>
        <end position="475"/>
    </location>
</feature>
<dbReference type="Proteomes" id="UP000436088">
    <property type="component" value="Unassembled WGS sequence"/>
</dbReference>
<keyword evidence="3 9" id="KW-0813">Transport</keyword>
<dbReference type="PANTHER" id="PTHR23500:SF579">
    <property type="entry name" value="HEXOSE CARRIER PROTEIN HEX6-LIKE"/>
    <property type="match status" value="1"/>
</dbReference>
<evidence type="ECO:0000256" key="5">
    <source>
        <dbReference type="ARBA" id="ARBA00022692"/>
    </source>
</evidence>
<dbReference type="CDD" id="cd17361">
    <property type="entry name" value="MFS_STP"/>
    <property type="match status" value="1"/>
</dbReference>
<dbReference type="PRINTS" id="PR00171">
    <property type="entry name" value="SUGRTRNSPORT"/>
</dbReference>
<keyword evidence="13" id="KW-1185">Reference proteome</keyword>
<feature type="transmembrane region" description="Helical" evidence="10">
    <location>
        <begin position="111"/>
        <end position="130"/>
    </location>
</feature>
<evidence type="ECO:0000256" key="10">
    <source>
        <dbReference type="SAM" id="Phobius"/>
    </source>
</evidence>
<evidence type="ECO:0000313" key="12">
    <source>
        <dbReference type="EMBL" id="KAE8688141.1"/>
    </source>
</evidence>
<organism evidence="12 13">
    <name type="scientific">Hibiscus syriacus</name>
    <name type="common">Rose of Sharon</name>
    <dbReference type="NCBI Taxonomy" id="106335"/>
    <lineage>
        <taxon>Eukaryota</taxon>
        <taxon>Viridiplantae</taxon>
        <taxon>Streptophyta</taxon>
        <taxon>Embryophyta</taxon>
        <taxon>Tracheophyta</taxon>
        <taxon>Spermatophyta</taxon>
        <taxon>Magnoliopsida</taxon>
        <taxon>eudicotyledons</taxon>
        <taxon>Gunneridae</taxon>
        <taxon>Pentapetalae</taxon>
        <taxon>rosids</taxon>
        <taxon>malvids</taxon>
        <taxon>Malvales</taxon>
        <taxon>Malvaceae</taxon>
        <taxon>Malvoideae</taxon>
        <taxon>Hibiscus</taxon>
    </lineage>
</organism>
<keyword evidence="4" id="KW-0762">Sugar transport</keyword>
<feature type="transmembrane region" description="Helical" evidence="10">
    <location>
        <begin position="169"/>
        <end position="190"/>
    </location>
</feature>
<feature type="transmembrane region" description="Helical" evidence="10">
    <location>
        <begin position="80"/>
        <end position="99"/>
    </location>
</feature>
<gene>
    <name evidence="12" type="ORF">F3Y22_tig00110999pilonHSYRG00012</name>
</gene>
<keyword evidence="6" id="KW-0769">Symport</keyword>
<dbReference type="EMBL" id="VEPZ02001195">
    <property type="protein sequence ID" value="KAE8688141.1"/>
    <property type="molecule type" value="Genomic_DNA"/>
</dbReference>